<comment type="caution">
    <text evidence="6">The sequence shown here is derived from an EMBL/GenBank/DDBJ whole genome shotgun (WGS) entry which is preliminary data.</text>
</comment>
<accession>A0ABU7MF40</accession>
<evidence type="ECO:0000256" key="2">
    <source>
        <dbReference type="ARBA" id="ARBA00023125"/>
    </source>
</evidence>
<dbReference type="PRINTS" id="PR00455">
    <property type="entry name" value="HTHTETR"/>
</dbReference>
<dbReference type="RefSeq" id="WP_330432879.1">
    <property type="nucleotide sequence ID" value="NZ_JAZDUF010000003.1"/>
</dbReference>
<keyword evidence="1" id="KW-0805">Transcription regulation</keyword>
<sequence>MKEAPPQSRPTSTVSARLLDATEKLLADKGIRATTMQEVAETAGVSRAWLYRHFPDKSTLVGAAVVRLNESFWSDAVRELDEIGDFERQVAAGVRIGRGAYDDPGTLLLRLRTEEPDDFAACAGAGVAGLVPDLAQFWLPYIEAAAERGEIHPGHNLAEVSEWVARVLISLGTVPSDTIDPDDSDAVLGHVRRYLMPALRADPGDVADGLDTPLG</sequence>
<keyword evidence="2 4" id="KW-0238">DNA-binding</keyword>
<dbReference type="InterPro" id="IPR009057">
    <property type="entry name" value="Homeodomain-like_sf"/>
</dbReference>
<evidence type="ECO:0000313" key="7">
    <source>
        <dbReference type="Proteomes" id="UP001347146"/>
    </source>
</evidence>
<evidence type="ECO:0000256" key="4">
    <source>
        <dbReference type="PROSITE-ProRule" id="PRU00335"/>
    </source>
</evidence>
<dbReference type="PROSITE" id="PS01081">
    <property type="entry name" value="HTH_TETR_1"/>
    <property type="match status" value="1"/>
</dbReference>
<evidence type="ECO:0000256" key="1">
    <source>
        <dbReference type="ARBA" id="ARBA00023015"/>
    </source>
</evidence>
<dbReference type="Proteomes" id="UP001347146">
    <property type="component" value="Unassembled WGS sequence"/>
</dbReference>
<proteinExistence type="predicted"/>
<dbReference type="InterPro" id="IPR023772">
    <property type="entry name" value="DNA-bd_HTH_TetR-type_CS"/>
</dbReference>
<feature type="DNA-binding region" description="H-T-H motif" evidence="4">
    <location>
        <begin position="35"/>
        <end position="54"/>
    </location>
</feature>
<dbReference type="SUPFAM" id="SSF46689">
    <property type="entry name" value="Homeodomain-like"/>
    <property type="match status" value="1"/>
</dbReference>
<dbReference type="Pfam" id="PF00440">
    <property type="entry name" value="TetR_N"/>
    <property type="match status" value="1"/>
</dbReference>
<dbReference type="SUPFAM" id="SSF48498">
    <property type="entry name" value="Tetracyclin repressor-like, C-terminal domain"/>
    <property type="match status" value="1"/>
</dbReference>
<keyword evidence="7" id="KW-1185">Reference proteome</keyword>
<dbReference type="InterPro" id="IPR036271">
    <property type="entry name" value="Tet_transcr_reg_TetR-rel_C_sf"/>
</dbReference>
<evidence type="ECO:0000259" key="5">
    <source>
        <dbReference type="PROSITE" id="PS50977"/>
    </source>
</evidence>
<reference evidence="6 7" key="1">
    <citation type="submission" date="2024-01" db="EMBL/GenBank/DDBJ databases">
        <title>Draft genome sequence of Gordonia sp. LSe1-13.</title>
        <authorList>
            <person name="Suphannarot A."/>
            <person name="Mingma R."/>
        </authorList>
    </citation>
    <scope>NUCLEOTIDE SEQUENCE [LARGE SCALE GENOMIC DNA]</scope>
    <source>
        <strain evidence="6 7">LSe1-13</strain>
    </source>
</reference>
<dbReference type="InterPro" id="IPR001647">
    <property type="entry name" value="HTH_TetR"/>
</dbReference>
<dbReference type="Gene3D" id="1.10.357.10">
    <property type="entry name" value="Tetracycline Repressor, domain 2"/>
    <property type="match status" value="1"/>
</dbReference>
<evidence type="ECO:0000256" key="3">
    <source>
        <dbReference type="ARBA" id="ARBA00023163"/>
    </source>
</evidence>
<dbReference type="PANTHER" id="PTHR30055:SF234">
    <property type="entry name" value="HTH-TYPE TRANSCRIPTIONAL REGULATOR BETI"/>
    <property type="match status" value="1"/>
</dbReference>
<gene>
    <name evidence="6" type="ORF">VZC37_12680</name>
</gene>
<name>A0ABU7MF40_9ACTN</name>
<protein>
    <submittedName>
        <fullName evidence="6">TetR/AcrR family transcriptional regulator</fullName>
    </submittedName>
</protein>
<dbReference type="EMBL" id="JAZDUF010000003">
    <property type="protein sequence ID" value="MEE3851196.1"/>
    <property type="molecule type" value="Genomic_DNA"/>
</dbReference>
<keyword evidence="3" id="KW-0804">Transcription</keyword>
<dbReference type="InterPro" id="IPR050109">
    <property type="entry name" value="HTH-type_TetR-like_transc_reg"/>
</dbReference>
<organism evidence="6 7">
    <name type="scientific">Gordonia sesuvii</name>
    <dbReference type="NCBI Taxonomy" id="3116777"/>
    <lineage>
        <taxon>Bacteria</taxon>
        <taxon>Bacillati</taxon>
        <taxon>Actinomycetota</taxon>
        <taxon>Actinomycetes</taxon>
        <taxon>Mycobacteriales</taxon>
        <taxon>Gordoniaceae</taxon>
        <taxon>Gordonia</taxon>
    </lineage>
</organism>
<dbReference type="PROSITE" id="PS50977">
    <property type="entry name" value="HTH_TETR_2"/>
    <property type="match status" value="1"/>
</dbReference>
<evidence type="ECO:0000313" key="6">
    <source>
        <dbReference type="EMBL" id="MEE3851196.1"/>
    </source>
</evidence>
<dbReference type="PANTHER" id="PTHR30055">
    <property type="entry name" value="HTH-TYPE TRANSCRIPTIONAL REGULATOR RUTR"/>
    <property type="match status" value="1"/>
</dbReference>
<feature type="domain" description="HTH tetR-type" evidence="5">
    <location>
        <begin position="12"/>
        <end position="72"/>
    </location>
</feature>